<feature type="region of interest" description="Disordered" evidence="1">
    <location>
        <begin position="1066"/>
        <end position="1102"/>
    </location>
</feature>
<feature type="compositionally biased region" description="Basic and acidic residues" evidence="1">
    <location>
        <begin position="503"/>
        <end position="513"/>
    </location>
</feature>
<feature type="region of interest" description="Disordered" evidence="1">
    <location>
        <begin position="503"/>
        <end position="529"/>
    </location>
</feature>
<dbReference type="AlphaFoldDB" id="A0A316VZR3"/>
<feature type="region of interest" description="Disordered" evidence="1">
    <location>
        <begin position="272"/>
        <end position="349"/>
    </location>
</feature>
<dbReference type="RefSeq" id="XP_025368165.1">
    <property type="nucleotide sequence ID" value="XM_025510843.1"/>
</dbReference>
<evidence type="ECO:0000313" key="2">
    <source>
        <dbReference type="EMBL" id="PWN41005.1"/>
    </source>
</evidence>
<dbReference type="InParanoid" id="A0A316VZR3"/>
<feature type="region of interest" description="Disordered" evidence="1">
    <location>
        <begin position="568"/>
        <end position="588"/>
    </location>
</feature>
<gene>
    <name evidence="2" type="ORF">IE81DRAFT_196828</name>
</gene>
<feature type="compositionally biased region" description="Low complexity" evidence="1">
    <location>
        <begin position="1194"/>
        <end position="1203"/>
    </location>
</feature>
<feature type="compositionally biased region" description="Polar residues" evidence="1">
    <location>
        <begin position="227"/>
        <end position="246"/>
    </location>
</feature>
<organism evidence="2 3">
    <name type="scientific">Ceraceosorus guamensis</name>
    <dbReference type="NCBI Taxonomy" id="1522189"/>
    <lineage>
        <taxon>Eukaryota</taxon>
        <taxon>Fungi</taxon>
        <taxon>Dikarya</taxon>
        <taxon>Basidiomycota</taxon>
        <taxon>Ustilaginomycotina</taxon>
        <taxon>Exobasidiomycetes</taxon>
        <taxon>Ceraceosorales</taxon>
        <taxon>Ceraceosoraceae</taxon>
        <taxon>Ceraceosorus</taxon>
    </lineage>
</organism>
<feature type="region of interest" description="Disordered" evidence="1">
    <location>
        <begin position="1026"/>
        <end position="1045"/>
    </location>
</feature>
<protein>
    <submittedName>
        <fullName evidence="2">Uncharacterized protein</fullName>
    </submittedName>
</protein>
<dbReference type="Proteomes" id="UP000245783">
    <property type="component" value="Unassembled WGS sequence"/>
</dbReference>
<evidence type="ECO:0000256" key="1">
    <source>
        <dbReference type="SAM" id="MobiDB-lite"/>
    </source>
</evidence>
<feature type="region of interest" description="Disordered" evidence="1">
    <location>
        <begin position="1194"/>
        <end position="1229"/>
    </location>
</feature>
<proteinExistence type="predicted"/>
<evidence type="ECO:0000313" key="3">
    <source>
        <dbReference type="Proteomes" id="UP000245783"/>
    </source>
</evidence>
<feature type="region of interest" description="Disordered" evidence="1">
    <location>
        <begin position="929"/>
        <end position="974"/>
    </location>
</feature>
<name>A0A316VZR3_9BASI</name>
<feature type="compositionally biased region" description="Polar residues" evidence="1">
    <location>
        <begin position="272"/>
        <end position="286"/>
    </location>
</feature>
<dbReference type="GeneID" id="37032713"/>
<sequence>MYAGVPASLRAGGVPPRSSSQLTNKREATIAVLSSAASTRPGVGSSALRVTVAPLLKPAVQSCLKNGYRLSLPLGPGSLPYPSPSILFPSPAAVHVTSGSAVPMQNLDELSRTFQAFDDGRRASDPDVMSQFEEALFEWVERECQQDTSDLSSAGVFGVPRYSEAGFESERLMSPGEVSGYGADVEDSPHIQGDQYKRGSRIHNRVISIEKVHARARAIRQAASARHTSVPSAGVQSERSESTSQARYGGSHYAQTSWKEPRFSLKAEVIPHTNSASPHQATQSRKSGGIGFNQDLAHPRRSDAASSSPSVPQVALPNESPRAQQHCRISVRGPPTPYLMASPHTTRQRVQRLRESEESIPIDMISDHQEEDTSGSTPTTADEAVDPFAALNPFGPKPANEPTIPSGPVCPRIAIPVDRSKSSEGVTRLQARRPPGLQLSKLPPSGAWAAAEIRAHGAGLAGRNMAAPAVFDPRIHGQKNWRTPDMAEPPTTAPAGTVTFKEAQEQAEKHVKESTQSSRARSKTVSDGLQSSKNRLIGLINSPRRATRPLPPLPAQRAVPDLMLPITPPLGTNKHASRTSGDSGAYLRKSSNRAGLGLSFGTEDGAVLESDVATSAKKSPIADNLPRPLPHRDVNAPEHAFSDVKARDTSREAAVVAKMRKHRSLPSKVESLLAEIAKPFDAGARRRRKMEFATANEMLEKAAPTPCEERDLLPPTARDAMAAWAKRTFELTAAKKSAGKVDVPPSAYLESAPTMPTMAAETADEVAEPREAHIVEQPVDVAEAEQGPFVPSKVEEPALQQSVLTRERVAELSPALSVRGVFRKENSDLLVALPSSAISMTSAGSLGAGEGDGLLPPGSPDTAVATALRARRDAQGLGLSPAIRDAALKSHASGNTKHHRSVSRAPCDPPSPRRIAFGILASQRLPEPSPRRVVSCAPGARPCGPRRRPSSPSRRVMSAAHPNSSWMGRGMSRDSALSTSPLIRQTSECSFGPMQEGELSAEEVEATSPNLNKTQETPLLIQMSSPLLNPAPASERPDIATSPLLAGTRSPLSKICDQAQDLIRLSSTSSAVSPPPLVGGSAQKRRVERPGTPLESGLSPRLRLFSPDLPSSNLPLSAALLPSASNGSARARVAAGNSVLDTRRDVKVLSEADLSEDHTPPSLPAPPQPVSALLALALAAEALIGEVDPEISASSVASSRSLSGPTAVDSPHVGTPSASSPLLPRGLAA</sequence>
<reference evidence="2 3" key="1">
    <citation type="journal article" date="2018" name="Mol. Biol. Evol.">
        <title>Broad Genomic Sampling Reveals a Smut Pathogenic Ancestry of the Fungal Clade Ustilaginomycotina.</title>
        <authorList>
            <person name="Kijpornyongpan T."/>
            <person name="Mondo S.J."/>
            <person name="Barry K."/>
            <person name="Sandor L."/>
            <person name="Lee J."/>
            <person name="Lipzen A."/>
            <person name="Pangilinan J."/>
            <person name="LaButti K."/>
            <person name="Hainaut M."/>
            <person name="Henrissat B."/>
            <person name="Grigoriev I.V."/>
            <person name="Spatafora J.W."/>
            <person name="Aime M.C."/>
        </authorList>
    </citation>
    <scope>NUCLEOTIDE SEQUENCE [LARGE SCALE GENOMIC DNA]</scope>
    <source>
        <strain evidence="2 3">MCA 4658</strain>
    </source>
</reference>
<accession>A0A316VZR3</accession>
<feature type="compositionally biased region" description="Polar residues" evidence="1">
    <location>
        <begin position="514"/>
        <end position="529"/>
    </location>
</feature>
<dbReference type="EMBL" id="KZ819401">
    <property type="protein sequence ID" value="PWN41005.1"/>
    <property type="molecule type" value="Genomic_DNA"/>
</dbReference>
<feature type="region of interest" description="Disordered" evidence="1">
    <location>
        <begin position="1"/>
        <end position="23"/>
    </location>
</feature>
<keyword evidence="3" id="KW-1185">Reference proteome</keyword>
<feature type="region of interest" description="Disordered" evidence="1">
    <location>
        <begin position="218"/>
        <end position="255"/>
    </location>
</feature>
<feature type="region of interest" description="Disordered" evidence="1">
    <location>
        <begin position="890"/>
        <end position="913"/>
    </location>
</feature>
<dbReference type="OrthoDB" id="3367065at2759"/>